<dbReference type="EMBL" id="AP018217">
    <property type="protein sequence ID" value="BAY72663.1"/>
    <property type="molecule type" value="Genomic_DNA"/>
</dbReference>
<dbReference type="AlphaFoldDB" id="A0A1Z4KUU2"/>
<accession>A0A1Z4KUU2</accession>
<gene>
    <name evidence="1" type="ORF">NIES23_54910</name>
</gene>
<proteinExistence type="predicted"/>
<reference evidence="1 2" key="1">
    <citation type="submission" date="2017-06" db="EMBL/GenBank/DDBJ databases">
        <title>Genome sequencing of cyanobaciteial culture collection at National Institute for Environmental Studies (NIES).</title>
        <authorList>
            <person name="Hirose Y."/>
            <person name="Shimura Y."/>
            <person name="Fujisawa T."/>
            <person name="Nakamura Y."/>
            <person name="Kawachi M."/>
        </authorList>
    </citation>
    <scope>NUCLEOTIDE SEQUENCE [LARGE SCALE GENOMIC DNA]</scope>
    <source>
        <strain evidence="1 2">NIES-23</strain>
        <plasmid evidence="2">Plasmid Plasmid1 dna</plasmid>
    </source>
</reference>
<sequence length="66" mass="7233">MDAMAGSTPVTWLYICKTDAEIRPESFAIAHSALVKSFSIVENSQEEKVYGRYVRSKPLGNPNGNG</sequence>
<geneLocation type="plasmid" evidence="1">
    <name>plasmid1</name>
</geneLocation>
<evidence type="ECO:0000313" key="1">
    <source>
        <dbReference type="EMBL" id="BAY72663.1"/>
    </source>
</evidence>
<dbReference type="Proteomes" id="UP000217507">
    <property type="component" value="Plasmid Plasmid1 dna"/>
</dbReference>
<organism evidence="1 2">
    <name type="scientific">Trichormus variabilis NIES-23</name>
    <dbReference type="NCBI Taxonomy" id="1973479"/>
    <lineage>
        <taxon>Bacteria</taxon>
        <taxon>Bacillati</taxon>
        <taxon>Cyanobacteriota</taxon>
        <taxon>Cyanophyceae</taxon>
        <taxon>Nostocales</taxon>
        <taxon>Nostocaceae</taxon>
        <taxon>Trichormus</taxon>
    </lineage>
</organism>
<evidence type="ECO:0000313" key="2">
    <source>
        <dbReference type="Proteomes" id="UP000217507"/>
    </source>
</evidence>
<name>A0A1Z4KUU2_ANAVA</name>
<keyword evidence="1" id="KW-0614">Plasmid</keyword>
<protein>
    <submittedName>
        <fullName evidence="1">Uncharacterized protein</fullName>
    </submittedName>
</protein>